<name>A0ABP0EMD0_9ASCO</name>
<reference evidence="2 3" key="1">
    <citation type="submission" date="2024-01" db="EMBL/GenBank/DDBJ databases">
        <authorList>
            <consortium name="Genoscope - CEA"/>
            <person name="William W."/>
        </authorList>
    </citation>
    <scope>NUCLEOTIDE SEQUENCE [LARGE SCALE GENOMIC DNA]</scope>
    <source>
        <strain evidence="2 3">29B2s-10</strain>
    </source>
</reference>
<dbReference type="Proteomes" id="UP001497600">
    <property type="component" value="Chromosome H"/>
</dbReference>
<dbReference type="InterPro" id="IPR018849">
    <property type="entry name" value="Urb2/Npa2_C"/>
</dbReference>
<keyword evidence="3" id="KW-1185">Reference proteome</keyword>
<sequence length="1172" mass="132961">MKDLDSAESTTRYLRSSTEPLADIVDVAHSLLGSDKVYLPNLHIFLFELVCDRLNDSNSKAFKNWKYSPKVWELLLETWNILSNQKSLRNSRYKQLRLVEVLSTVLRHSKDEQLLAVVFSTIKTIMGSSFIEVDEVTGIELLSSYVSSISDSHDAMINSWTSIICDIYQIPFSRINHKFNKKHTTKFYNECLAGSLKIATSSNPDMKATRDSLISIVSGVINNKEAIGYLNQNTTTFLKTKDYTLSEEMITLFFQLVIHSHSKDLKVCEDVFTTISKNSKLPCISENLLEILTKVNKIMSSEFLNEIYEKEFTTAKKVNWGLVGHLIDLDVDLAMEKSNDIFSKVSHTKGSLPYTIGDKIVRAHIKAREFSKFLQVGWPLAIKQSKIWASEEFMATVSKHTNELSSSQIPSVIQSLRESGNSQDNSPIITALVKGLINCPIAKIDAVKSALQAETTKFDIVDFNSSYFWACKYYTECIYGDEDGVTQVNIDTSKETPSKYYYFSIFRFLELGKIEKHENYTKDFFKYIQAKNTTSETLLSILKRWLVLFNSIFNKGQLNQLISISFSKLDEKDLLGFMETYGNVLFEQSNFVEVLVSHVTQELQNDNSTVANLGYLTRIPIQCYSRSQKIELLELTFKIATNGDDTNSILSRKCLKHLLAQPSYKSTIEVKFGSLLDLIKTSGSEEATSISLSICRLVWTFHLNAHAETTNEEYISSTFKSLTKFFNKINVKQSKKSLPVEFEAGLAIISTTSFNKLFRQEIESLSIALTKAVIFLLNNYSKHAVTHLSDINWLLTALYSIPKDLLTVDINTDIKEIGRITADMESTAEVIQLRTNIFKLKCHISQPTFNNSVYLQALYYSLVTRYNIDSSDLSSANETFLASLEESIYQESHMFLLYSIEHEITVENLSVFFPLLLCFLNTLKKDCQVEHSRILGYSLASLSNNFDLISKSNDRALIIQILQSLRKCLNETNWAFNQHSLETTMTLITKFATSFVAEADDVEIYVLLTQVVSHVLLFHRFRLTSRHHIVMAICITLLEPLTAKKTSKKGTKLSNSQESAAAFSRLMGNLCEPPNTTAKASSKTALSSSSALLKKSLRKHLPVLLVSFIYLSLKFNFKSEIMETLQSGIFKVFDVLSSVELQLVSSTLDIPGRTYYKSLYTNYKDNGKWTDV</sequence>
<gene>
    <name evidence="2" type="primary">URB2</name>
    <name evidence="2" type="ORF">CAAN4_H11540</name>
</gene>
<dbReference type="Pfam" id="PF10441">
    <property type="entry name" value="Urb2"/>
    <property type="match status" value="1"/>
</dbReference>
<protein>
    <submittedName>
        <fullName evidence="2">Nucleolar pre-ribosomal-associated protein 2</fullName>
    </submittedName>
</protein>
<dbReference type="EMBL" id="OZ004260">
    <property type="protein sequence ID" value="CAK7921213.1"/>
    <property type="molecule type" value="Genomic_DNA"/>
</dbReference>
<dbReference type="InterPro" id="IPR052609">
    <property type="entry name" value="Ribosome_Biogenesis_Reg"/>
</dbReference>
<dbReference type="PANTHER" id="PTHR15682:SF2">
    <property type="entry name" value="UNHEALTHY RIBOSOME BIOGENESIS PROTEIN 2 HOMOLOG"/>
    <property type="match status" value="1"/>
</dbReference>
<organism evidence="2 3">
    <name type="scientific">[Candida] anglica</name>
    <dbReference type="NCBI Taxonomy" id="148631"/>
    <lineage>
        <taxon>Eukaryota</taxon>
        <taxon>Fungi</taxon>
        <taxon>Dikarya</taxon>
        <taxon>Ascomycota</taxon>
        <taxon>Saccharomycotina</taxon>
        <taxon>Pichiomycetes</taxon>
        <taxon>Debaryomycetaceae</taxon>
        <taxon>Kurtzmaniella</taxon>
    </lineage>
</organism>
<evidence type="ECO:0000313" key="2">
    <source>
        <dbReference type="EMBL" id="CAK7921213.1"/>
    </source>
</evidence>
<dbReference type="PANTHER" id="PTHR15682">
    <property type="entry name" value="UNHEALTHY RIBOSOME BIOGENESIS PROTEIN 2 HOMOLOG"/>
    <property type="match status" value="1"/>
</dbReference>
<evidence type="ECO:0000259" key="1">
    <source>
        <dbReference type="Pfam" id="PF10441"/>
    </source>
</evidence>
<evidence type="ECO:0000313" key="3">
    <source>
        <dbReference type="Proteomes" id="UP001497600"/>
    </source>
</evidence>
<proteinExistence type="predicted"/>
<accession>A0ABP0EMD0</accession>
<feature type="domain" description="Nucleolar 27S pre-rRNA processing Urb2/Npa2 C-terminal" evidence="1">
    <location>
        <begin position="960"/>
        <end position="1171"/>
    </location>
</feature>